<dbReference type="AlphaFoldDB" id="A0A0A9AGA0"/>
<reference evidence="1" key="1">
    <citation type="submission" date="2014-09" db="EMBL/GenBank/DDBJ databases">
        <authorList>
            <person name="Magalhaes I.L.F."/>
            <person name="Oliveira U."/>
            <person name="Santos F.R."/>
            <person name="Vidigal T.H.D.A."/>
            <person name="Brescovit A.D."/>
            <person name="Santos A.J."/>
        </authorList>
    </citation>
    <scope>NUCLEOTIDE SEQUENCE</scope>
    <source>
        <tissue evidence="1">Shoot tissue taken approximately 20 cm above the soil surface</tissue>
    </source>
</reference>
<reference evidence="1" key="2">
    <citation type="journal article" date="2015" name="Data Brief">
        <title>Shoot transcriptome of the giant reed, Arundo donax.</title>
        <authorList>
            <person name="Barrero R.A."/>
            <person name="Guerrero F.D."/>
            <person name="Moolhuijzen P."/>
            <person name="Goolsby J.A."/>
            <person name="Tidwell J."/>
            <person name="Bellgard S.E."/>
            <person name="Bellgard M.I."/>
        </authorList>
    </citation>
    <scope>NUCLEOTIDE SEQUENCE</scope>
    <source>
        <tissue evidence="1">Shoot tissue taken approximately 20 cm above the soil surface</tissue>
    </source>
</reference>
<evidence type="ECO:0000313" key="1">
    <source>
        <dbReference type="EMBL" id="JAD50161.1"/>
    </source>
</evidence>
<protein>
    <submittedName>
        <fullName evidence="1">Uncharacterized protein</fullName>
    </submittedName>
</protein>
<dbReference type="EMBL" id="GBRH01247734">
    <property type="protein sequence ID" value="JAD50161.1"/>
    <property type="molecule type" value="Transcribed_RNA"/>
</dbReference>
<sequence>MHLKLTARVWYPWSTKLSAFYLLSPLNCGVCLPVYLPQKCSL</sequence>
<accession>A0A0A9AGA0</accession>
<organism evidence="1">
    <name type="scientific">Arundo donax</name>
    <name type="common">Giant reed</name>
    <name type="synonym">Donax arundinaceus</name>
    <dbReference type="NCBI Taxonomy" id="35708"/>
    <lineage>
        <taxon>Eukaryota</taxon>
        <taxon>Viridiplantae</taxon>
        <taxon>Streptophyta</taxon>
        <taxon>Embryophyta</taxon>
        <taxon>Tracheophyta</taxon>
        <taxon>Spermatophyta</taxon>
        <taxon>Magnoliopsida</taxon>
        <taxon>Liliopsida</taxon>
        <taxon>Poales</taxon>
        <taxon>Poaceae</taxon>
        <taxon>PACMAD clade</taxon>
        <taxon>Arundinoideae</taxon>
        <taxon>Arundineae</taxon>
        <taxon>Arundo</taxon>
    </lineage>
</organism>
<proteinExistence type="predicted"/>
<name>A0A0A9AGA0_ARUDO</name>